<dbReference type="VEuPathDB" id="TriTrypDB:TcBrA4_0157940"/>
<feature type="domain" description="Retrotransposon hot spot protein,C-terminal" evidence="2">
    <location>
        <begin position="1"/>
        <end position="193"/>
    </location>
</feature>
<dbReference type="VEuPathDB" id="TriTrypDB:TcCLB.459199.10"/>
<dbReference type="EMBL" id="PRFC01001089">
    <property type="protein sequence ID" value="PWU82886.1"/>
    <property type="molecule type" value="Genomic_DNA"/>
</dbReference>
<dbReference type="VEuPathDB" id="TriTrypDB:TcCL_ESM01687"/>
<dbReference type="VEuPathDB" id="TriTrypDB:TcG_10624"/>
<dbReference type="VEuPathDB" id="TriTrypDB:Tc_MARK_5751"/>
<feature type="region of interest" description="Disordered" evidence="1">
    <location>
        <begin position="358"/>
        <end position="380"/>
    </location>
</feature>
<dbReference type="VEuPathDB" id="TriTrypDB:TcYC6_0146020"/>
<sequence>MIVVTPPDKNNYESWAKLVRAKQIIMNCPEENDVKAMCVWMKHNRQLAEEEAEYWKEVRGRMNKVGPLLRYIFDDSEYNDRIDSCESTVKKLNLFDNNYYSILGTNEVCDDSHISHKLVRIVRVRGRKNSELPLNALVSSYLGNLVTCKLAELIAPNDFILLVLALMDDLLSKALEKYSVFTSLSEAFVNAIIPETQGAENKKNAPPHLCALELRPHERPLKPCLLRCLENLDSKINIEYRVLYKPVAQNFPLVDAFFFLDSNPMTVVGLRMTTAGGHHTTASTVRQFTECLAEYFEGWEESSQGLSWEIIYVQQADSTPMNDWQRCDVVDANNVSDAEHYEIAAFWREKARQYRAAVSSADARRKKALRGEEKRNRRKN</sequence>
<dbReference type="Pfam" id="PF07999">
    <property type="entry name" value="RHSP"/>
    <property type="match status" value="1"/>
</dbReference>
<organism evidence="3 4">
    <name type="scientific">Trypanosoma cruzi</name>
    <dbReference type="NCBI Taxonomy" id="5693"/>
    <lineage>
        <taxon>Eukaryota</taxon>
        <taxon>Discoba</taxon>
        <taxon>Euglenozoa</taxon>
        <taxon>Kinetoplastea</taxon>
        <taxon>Metakinetoplastina</taxon>
        <taxon>Trypanosomatida</taxon>
        <taxon>Trypanosomatidae</taxon>
        <taxon>Trypanosoma</taxon>
        <taxon>Schizotrypanum</taxon>
    </lineage>
</organism>
<dbReference type="InterPro" id="IPR046836">
    <property type="entry name" value="RHS_C"/>
</dbReference>
<dbReference type="InterPro" id="IPR052980">
    <property type="entry name" value="Crinkler_effector"/>
</dbReference>
<dbReference type="Proteomes" id="UP000246078">
    <property type="component" value="Unassembled WGS sequence"/>
</dbReference>
<dbReference type="AlphaFoldDB" id="A0A2V2UIC7"/>
<proteinExistence type="predicted"/>
<reference evidence="3 4" key="1">
    <citation type="journal article" date="2018" name="Microb. Genom.">
        <title>Expanding an expanded genome: long-read sequencing of Trypanosoma cruzi.</title>
        <authorList>
            <person name="Berna L."/>
            <person name="Rodriguez M."/>
            <person name="Chiribao M.L."/>
            <person name="Parodi-Talice A."/>
            <person name="Pita S."/>
            <person name="Rijo G."/>
            <person name="Alvarez-Valin F."/>
            <person name="Robello C."/>
        </authorList>
    </citation>
    <scope>NUCLEOTIDE SEQUENCE [LARGE SCALE GENOMIC DNA]</scope>
    <source>
        <strain evidence="3 4">TCC</strain>
    </source>
</reference>
<dbReference type="VEuPathDB" id="TriTrypDB:C3747_1089g1"/>
<evidence type="ECO:0000259" key="2">
    <source>
        <dbReference type="Pfam" id="PF07999"/>
    </source>
</evidence>
<dbReference type="VEuPathDB" id="TriTrypDB:TCDM_12801"/>
<dbReference type="VEuPathDB" id="TriTrypDB:TCSYLVIO_008666"/>
<dbReference type="VEuPathDB" id="TriTrypDB:C4B63_135g38"/>
<gene>
    <name evidence="3" type="ORF">C3747_1089g1</name>
</gene>
<protein>
    <submittedName>
        <fullName evidence="3">Putative retrotransposon hot spot (RHS) protein</fullName>
    </submittedName>
</protein>
<evidence type="ECO:0000313" key="4">
    <source>
        <dbReference type="Proteomes" id="UP000246078"/>
    </source>
</evidence>
<dbReference type="InterPro" id="IPR006518">
    <property type="entry name" value="Trypano_RHS"/>
</dbReference>
<feature type="compositionally biased region" description="Basic and acidic residues" evidence="1">
    <location>
        <begin position="369"/>
        <end position="380"/>
    </location>
</feature>
<evidence type="ECO:0000313" key="3">
    <source>
        <dbReference type="EMBL" id="PWU82886.1"/>
    </source>
</evidence>
<dbReference type="NCBIfam" id="TIGR01631">
    <property type="entry name" value="Trypano_RHS"/>
    <property type="match status" value="1"/>
</dbReference>
<dbReference type="PANTHER" id="PTHR33129:SF3">
    <property type="entry name" value="HOT SPOT (RHS) PROTEIN, PUTATIVE-RELATED"/>
    <property type="match status" value="1"/>
</dbReference>
<evidence type="ECO:0000256" key="1">
    <source>
        <dbReference type="SAM" id="MobiDB-lite"/>
    </source>
</evidence>
<comment type="caution">
    <text evidence="3">The sequence shown here is derived from an EMBL/GenBank/DDBJ whole genome shotgun (WGS) entry which is preliminary data.</text>
</comment>
<accession>A0A2V2UIC7</accession>
<dbReference type="PANTHER" id="PTHR33129">
    <property type="entry name" value="PROTEIN KINASE DOMAIN-CONTAINING PROTEIN-RELATED"/>
    <property type="match status" value="1"/>
</dbReference>
<name>A0A2V2UIC7_TRYCR</name>
<dbReference type="VEuPathDB" id="TriTrypDB:BCY84_09354"/>